<dbReference type="AlphaFoldDB" id="A0A1I3WRT8"/>
<gene>
    <name evidence="1" type="ORF">SAMN05444581_10299</name>
</gene>
<dbReference type="EMBL" id="FOSN01000002">
    <property type="protein sequence ID" value="SFK10248.1"/>
    <property type="molecule type" value="Genomic_DNA"/>
</dbReference>
<reference evidence="1 2" key="1">
    <citation type="submission" date="2016-10" db="EMBL/GenBank/DDBJ databases">
        <authorList>
            <person name="de Groot N.N."/>
        </authorList>
    </citation>
    <scope>NUCLEOTIDE SEQUENCE [LARGE SCALE GENOMIC DNA]</scope>
    <source>
        <strain evidence="1 2">NE2</strain>
    </source>
</reference>
<evidence type="ECO:0000313" key="2">
    <source>
        <dbReference type="Proteomes" id="UP000198755"/>
    </source>
</evidence>
<protein>
    <submittedName>
        <fullName evidence="1">Uncharacterized protein</fullName>
    </submittedName>
</protein>
<sequence length="35" mass="4110">MLKLLTLKRFLIDRMTFMRSESALIDILDRNGRAA</sequence>
<name>A0A1I3WRT8_9HYPH</name>
<proteinExistence type="predicted"/>
<organism evidence="1 2">
    <name type="scientific">Methylocapsa palsarum</name>
    <dbReference type="NCBI Taxonomy" id="1612308"/>
    <lineage>
        <taxon>Bacteria</taxon>
        <taxon>Pseudomonadati</taxon>
        <taxon>Pseudomonadota</taxon>
        <taxon>Alphaproteobacteria</taxon>
        <taxon>Hyphomicrobiales</taxon>
        <taxon>Beijerinckiaceae</taxon>
        <taxon>Methylocapsa</taxon>
    </lineage>
</organism>
<keyword evidence="2" id="KW-1185">Reference proteome</keyword>
<accession>A0A1I3WRT8</accession>
<dbReference type="Proteomes" id="UP000198755">
    <property type="component" value="Unassembled WGS sequence"/>
</dbReference>
<evidence type="ECO:0000313" key="1">
    <source>
        <dbReference type="EMBL" id="SFK10248.1"/>
    </source>
</evidence>